<reference evidence="2" key="1">
    <citation type="submission" date="2024-07" db="EMBL/GenBank/DDBJ databases">
        <title>Two chromosome-level genome assemblies of Korean endemic species Abeliophyllum distichum and Forsythia ovata (Oleaceae).</title>
        <authorList>
            <person name="Jang H."/>
        </authorList>
    </citation>
    <scope>NUCLEOTIDE SEQUENCE [LARGE SCALE GENOMIC DNA]</scope>
</reference>
<keyword evidence="2" id="KW-1185">Reference proteome</keyword>
<dbReference type="EMBL" id="JBFOLJ010000014">
    <property type="protein sequence ID" value="KAL2479130.1"/>
    <property type="molecule type" value="Genomic_DNA"/>
</dbReference>
<sequence>MAKMNTARSYVLNCELYKVFVKKIDELHSTVVGVEDIDKLRSENKILRSRPAVSEDVSGKAEYKINMTEAIQKSSLKARKRAVLKLKVCEDMAHAKHKELMKALVELSTAKELLAKQGVPGYVNPKCSIEMYES</sequence>
<evidence type="ECO:0000313" key="2">
    <source>
        <dbReference type="Proteomes" id="UP001604277"/>
    </source>
</evidence>
<dbReference type="Proteomes" id="UP001604277">
    <property type="component" value="Unassembled WGS sequence"/>
</dbReference>
<dbReference type="AlphaFoldDB" id="A0ABD1QSE5"/>
<organism evidence="1 2">
    <name type="scientific">Forsythia ovata</name>
    <dbReference type="NCBI Taxonomy" id="205694"/>
    <lineage>
        <taxon>Eukaryota</taxon>
        <taxon>Viridiplantae</taxon>
        <taxon>Streptophyta</taxon>
        <taxon>Embryophyta</taxon>
        <taxon>Tracheophyta</taxon>
        <taxon>Spermatophyta</taxon>
        <taxon>Magnoliopsida</taxon>
        <taxon>eudicotyledons</taxon>
        <taxon>Gunneridae</taxon>
        <taxon>Pentapetalae</taxon>
        <taxon>asterids</taxon>
        <taxon>lamiids</taxon>
        <taxon>Lamiales</taxon>
        <taxon>Oleaceae</taxon>
        <taxon>Forsythieae</taxon>
        <taxon>Forsythia</taxon>
    </lineage>
</organism>
<proteinExistence type="predicted"/>
<accession>A0ABD1QSE5</accession>
<name>A0ABD1QSE5_9LAMI</name>
<evidence type="ECO:0000313" key="1">
    <source>
        <dbReference type="EMBL" id="KAL2479130.1"/>
    </source>
</evidence>
<gene>
    <name evidence="1" type="ORF">Fot_48144</name>
</gene>
<protein>
    <submittedName>
        <fullName evidence="1">Uncharacterized protein</fullName>
    </submittedName>
</protein>
<comment type="caution">
    <text evidence="1">The sequence shown here is derived from an EMBL/GenBank/DDBJ whole genome shotgun (WGS) entry which is preliminary data.</text>
</comment>